<dbReference type="RefSeq" id="WP_100554961.1">
    <property type="nucleotide sequence ID" value="NZ_CP044544.1"/>
</dbReference>
<evidence type="ECO:0000256" key="3">
    <source>
        <dbReference type="ARBA" id="ARBA00023163"/>
    </source>
</evidence>
<protein>
    <submittedName>
        <fullName evidence="5">Winged helix-turn-helix transcriptional regulator</fullName>
    </submittedName>
</protein>
<dbReference type="PRINTS" id="PR00778">
    <property type="entry name" value="HTHARSR"/>
</dbReference>
<sequence>MRMVANKPDSIELNIRQAADLMRSLSNPNRLMIACALVEGEQSVSELEDKLGIKQPILSQQLADLREAGVVQARRVLQVRIYSVADAKAGHLIAALHQIFCEDSHLSVPFKIPVRTKASVQAAVFAQVARRSGK</sequence>
<name>A0A5P6PH33_9BRAD</name>
<dbReference type="InterPro" id="IPR036388">
    <property type="entry name" value="WH-like_DNA-bd_sf"/>
</dbReference>
<feature type="domain" description="HTH arsR-type" evidence="4">
    <location>
        <begin position="10"/>
        <end position="107"/>
    </location>
</feature>
<dbReference type="Proteomes" id="UP000325641">
    <property type="component" value="Plasmid pBbPL7HG1"/>
</dbReference>
<gene>
    <name evidence="5" type="ORF">F8237_35375</name>
</gene>
<dbReference type="NCBIfam" id="NF033788">
    <property type="entry name" value="HTH_metalloreg"/>
    <property type="match status" value="1"/>
</dbReference>
<dbReference type="OrthoDB" id="194599at2"/>
<proteinExistence type="predicted"/>
<dbReference type="InterPro" id="IPR001845">
    <property type="entry name" value="HTH_ArsR_DNA-bd_dom"/>
</dbReference>
<organism evidence="5 6">
    <name type="scientific">Bradyrhizobium betae</name>
    <dbReference type="NCBI Taxonomy" id="244734"/>
    <lineage>
        <taxon>Bacteria</taxon>
        <taxon>Pseudomonadati</taxon>
        <taxon>Pseudomonadota</taxon>
        <taxon>Alphaproteobacteria</taxon>
        <taxon>Hyphomicrobiales</taxon>
        <taxon>Nitrobacteraceae</taxon>
        <taxon>Bradyrhizobium</taxon>
    </lineage>
</organism>
<dbReference type="SMART" id="SM00418">
    <property type="entry name" value="HTH_ARSR"/>
    <property type="match status" value="1"/>
</dbReference>
<keyword evidence="5" id="KW-0614">Plasmid</keyword>
<evidence type="ECO:0000256" key="2">
    <source>
        <dbReference type="ARBA" id="ARBA00023125"/>
    </source>
</evidence>
<dbReference type="Gene3D" id="1.10.10.10">
    <property type="entry name" value="Winged helix-like DNA-binding domain superfamily/Winged helix DNA-binding domain"/>
    <property type="match status" value="1"/>
</dbReference>
<dbReference type="EMBL" id="CP044544">
    <property type="protein sequence ID" value="QFI77585.1"/>
    <property type="molecule type" value="Genomic_DNA"/>
</dbReference>
<evidence type="ECO:0000313" key="6">
    <source>
        <dbReference type="Proteomes" id="UP000325641"/>
    </source>
</evidence>
<dbReference type="InterPro" id="IPR011991">
    <property type="entry name" value="ArsR-like_HTH"/>
</dbReference>
<dbReference type="SUPFAM" id="SSF46785">
    <property type="entry name" value="Winged helix' DNA-binding domain"/>
    <property type="match status" value="1"/>
</dbReference>
<dbReference type="AlphaFoldDB" id="A0A5P6PH33"/>
<keyword evidence="1" id="KW-0805">Transcription regulation</keyword>
<dbReference type="KEGG" id="bbet:F8237_35375"/>
<geneLocation type="plasmid" evidence="6">
    <name>pbbpl7hg1</name>
</geneLocation>
<evidence type="ECO:0000256" key="1">
    <source>
        <dbReference type="ARBA" id="ARBA00023015"/>
    </source>
</evidence>
<dbReference type="PANTHER" id="PTHR43132">
    <property type="entry name" value="ARSENICAL RESISTANCE OPERON REPRESSOR ARSR-RELATED"/>
    <property type="match status" value="1"/>
</dbReference>
<keyword evidence="2" id="KW-0238">DNA-binding</keyword>
<dbReference type="CDD" id="cd00090">
    <property type="entry name" value="HTH_ARSR"/>
    <property type="match status" value="1"/>
</dbReference>
<dbReference type="GO" id="GO:0003677">
    <property type="term" value="F:DNA binding"/>
    <property type="evidence" value="ECO:0007669"/>
    <property type="project" value="UniProtKB-KW"/>
</dbReference>
<dbReference type="PANTHER" id="PTHR43132:SF2">
    <property type="entry name" value="ARSENICAL RESISTANCE OPERON REPRESSOR ARSR-RELATED"/>
    <property type="match status" value="1"/>
</dbReference>
<dbReference type="GO" id="GO:0003700">
    <property type="term" value="F:DNA-binding transcription factor activity"/>
    <property type="evidence" value="ECO:0007669"/>
    <property type="project" value="InterPro"/>
</dbReference>
<evidence type="ECO:0000259" key="4">
    <source>
        <dbReference type="PROSITE" id="PS50987"/>
    </source>
</evidence>
<dbReference type="PROSITE" id="PS50987">
    <property type="entry name" value="HTH_ARSR_2"/>
    <property type="match status" value="1"/>
</dbReference>
<keyword evidence="3" id="KW-0804">Transcription</keyword>
<dbReference type="InterPro" id="IPR036390">
    <property type="entry name" value="WH_DNA-bd_sf"/>
</dbReference>
<dbReference type="Pfam" id="PF01022">
    <property type="entry name" value="HTH_5"/>
    <property type="match status" value="1"/>
</dbReference>
<reference evidence="6" key="1">
    <citation type="submission" date="2019-10" db="EMBL/GenBank/DDBJ databases">
        <title>Complete Genome Sequence of Bradyrhizobium betae type strain PL7HG1T.</title>
        <authorList>
            <person name="Bromfield E.S.P."/>
            <person name="Cloutier S."/>
        </authorList>
    </citation>
    <scope>NUCLEOTIDE SEQUENCE [LARGE SCALE GENOMIC DNA]</scope>
    <source>
        <strain evidence="6">PL7HG1</strain>
        <plasmid evidence="6">pbbpl7hg1</plasmid>
    </source>
</reference>
<evidence type="ECO:0000313" key="5">
    <source>
        <dbReference type="EMBL" id="QFI77585.1"/>
    </source>
</evidence>
<dbReference type="InterPro" id="IPR051011">
    <property type="entry name" value="Metal_resp_trans_reg"/>
</dbReference>
<accession>A0A5P6PH33</accession>